<dbReference type="InterPro" id="IPR000008">
    <property type="entry name" value="C2_dom"/>
</dbReference>
<feature type="compositionally biased region" description="Polar residues" evidence="2">
    <location>
        <begin position="679"/>
        <end position="688"/>
    </location>
</feature>
<feature type="region of interest" description="Disordered" evidence="2">
    <location>
        <begin position="676"/>
        <end position="700"/>
    </location>
</feature>
<dbReference type="OrthoDB" id="5978493at2759"/>
<feature type="domain" description="C2" evidence="4">
    <location>
        <begin position="396"/>
        <end position="515"/>
    </location>
</feature>
<dbReference type="InterPro" id="IPR043541">
    <property type="entry name" value="SYT14/14L/16"/>
</dbReference>
<feature type="compositionally biased region" description="Acidic residues" evidence="2">
    <location>
        <begin position="259"/>
        <end position="272"/>
    </location>
</feature>
<keyword evidence="3" id="KW-0812">Transmembrane</keyword>
<sequence>MLELFPRKPSCSCSTEVHVGVCECVFLCLQVTPEAVGFLSAVGIFVVLLAILFLFINKKLCFARVGGLPCLEQYSRRKRRDRAGIHQGLDIPQAGIPAFSSWLAQISDAFSNGFRRLGQNEAVYSEVSVKDESLEVEQNLRLVYGSGVDVSSMDPQETVLRGQGDRFDYAPSVEHLTPISEHTEELESRRNLQVSRCSDVVNSYGDDGEISSSSDSDDELAKQFEISVSRSQSFRSGVTELNTQIAPGPNHKFKRLLSDQEEGSTEPSDCEEAERNSVQSFQDPLSSRQRVGSELRDPLSQSPLPEGRTPTDPLSLMAEQISVGSQDTGDGLEALPRDEGSRLGSMGRQTPQRSLAVDNQGYDNSEATDSFSTWSPEHEQSPSHPLSSSPRGHISKCGDLIIALDYRAETHRLLVTVILAQDIPDKARSGMDSWMVHVVLLPGKRQRHKTAVQKGSMPRFEETFRFSHLEPGDLGSSALRFRLYALVKMNRERMMGEAIYRLSRLKHTGRFEITLLLEPRSNLKTIDSQVSFSAQSDSASSSQSVSHGGNPELLLGLSYNATTGRLSVEIIKGSHFRNFALNRPPDTFGKLSLLNSMGQEISRCKTSIRRSQPNPVFKETFVFQVALFQLSDVTLMVSIYNRRNMKRKEMIGWVALGQNSSGEEELLHWQDMKEGGNQQGLSSKSALNGRQRRKSPTLSENMRKRRMFREAYMDIYKNCPFHVNNPVTSTCPCHLPTISPYLSLSPQHLILREERSCILRLSLQKLRFLDDPEAYLRRSVLINNLLRKIHLDEAQREREKQRDDKEEEQETERRRKRLKLVLQEFQQYKLLPYSPSPATCICGLGSCHTLPPDHGASVLLYHLDDKG</sequence>
<proteinExistence type="inferred from homology"/>
<dbReference type="Pfam" id="PF06031">
    <property type="entry name" value="SERTA"/>
    <property type="match status" value="1"/>
</dbReference>
<dbReference type="CDD" id="cd08408">
    <property type="entry name" value="C2B_Synaptotagmin-14_16"/>
    <property type="match status" value="1"/>
</dbReference>
<evidence type="ECO:0000256" key="1">
    <source>
        <dbReference type="ARBA" id="ARBA00006996"/>
    </source>
</evidence>
<feature type="domain" description="C2" evidence="4">
    <location>
        <begin position="549"/>
        <end position="682"/>
    </location>
</feature>
<dbReference type="SMART" id="SM00239">
    <property type="entry name" value="C2"/>
    <property type="match status" value="2"/>
</dbReference>
<dbReference type="PANTHER" id="PTHR46129:SF4">
    <property type="entry name" value="SYNAPTOTAGMIN-16"/>
    <property type="match status" value="1"/>
</dbReference>
<dbReference type="CDD" id="cd08389">
    <property type="entry name" value="C2A_Synaptotagmin-14_16"/>
    <property type="match status" value="1"/>
</dbReference>
<dbReference type="EMBL" id="RJVU01042612">
    <property type="protein sequence ID" value="ROL45033.1"/>
    <property type="molecule type" value="Genomic_DNA"/>
</dbReference>
<evidence type="ECO:0000313" key="6">
    <source>
        <dbReference type="EMBL" id="ROL45033.1"/>
    </source>
</evidence>
<dbReference type="Gene3D" id="2.60.40.150">
    <property type="entry name" value="C2 domain"/>
    <property type="match status" value="2"/>
</dbReference>
<dbReference type="InterPro" id="IPR009263">
    <property type="entry name" value="SERTA_dom"/>
</dbReference>
<keyword evidence="3" id="KW-0472">Membrane</keyword>
<organism evidence="6 7">
    <name type="scientific">Anabarilius grahami</name>
    <name type="common">Kanglang fish</name>
    <name type="synonym">Barilius grahami</name>
    <dbReference type="NCBI Taxonomy" id="495550"/>
    <lineage>
        <taxon>Eukaryota</taxon>
        <taxon>Metazoa</taxon>
        <taxon>Chordata</taxon>
        <taxon>Craniata</taxon>
        <taxon>Vertebrata</taxon>
        <taxon>Euteleostomi</taxon>
        <taxon>Actinopterygii</taxon>
        <taxon>Neopterygii</taxon>
        <taxon>Teleostei</taxon>
        <taxon>Ostariophysi</taxon>
        <taxon>Cypriniformes</taxon>
        <taxon>Xenocyprididae</taxon>
        <taxon>Xenocypridinae</taxon>
        <taxon>Xenocypridinae incertae sedis</taxon>
        <taxon>Anabarilius</taxon>
    </lineage>
</organism>
<evidence type="ECO:0000313" key="7">
    <source>
        <dbReference type="Proteomes" id="UP000281406"/>
    </source>
</evidence>
<feature type="domain" description="SERTA" evidence="5">
    <location>
        <begin position="751"/>
        <end position="797"/>
    </location>
</feature>
<feature type="compositionally biased region" description="Polar residues" evidence="2">
    <location>
        <begin position="276"/>
        <end position="290"/>
    </location>
</feature>
<protein>
    <submittedName>
        <fullName evidence="6">Synaptotagmin-16</fullName>
    </submittedName>
</protein>
<keyword evidence="7" id="KW-1185">Reference proteome</keyword>
<reference evidence="6 7" key="1">
    <citation type="submission" date="2018-10" db="EMBL/GenBank/DDBJ databases">
        <title>Genome assembly for a Yunnan-Guizhou Plateau 3E fish, Anabarilius grahami (Regan), and its evolutionary and genetic applications.</title>
        <authorList>
            <person name="Jiang W."/>
        </authorList>
    </citation>
    <scope>NUCLEOTIDE SEQUENCE [LARGE SCALE GENOMIC DNA]</scope>
    <source>
        <strain evidence="6">AG-KIZ</strain>
        <tissue evidence="6">Muscle</tissue>
    </source>
</reference>
<dbReference type="InterPro" id="IPR035892">
    <property type="entry name" value="C2_domain_sf"/>
</dbReference>
<evidence type="ECO:0000259" key="4">
    <source>
        <dbReference type="PROSITE" id="PS50004"/>
    </source>
</evidence>
<dbReference type="PROSITE" id="PS51053">
    <property type="entry name" value="SERTA"/>
    <property type="match status" value="1"/>
</dbReference>
<feature type="transmembrane region" description="Helical" evidence="3">
    <location>
        <begin position="36"/>
        <end position="56"/>
    </location>
</feature>
<dbReference type="Proteomes" id="UP000281406">
    <property type="component" value="Unassembled WGS sequence"/>
</dbReference>
<comment type="caution">
    <text evidence="6">The sequence shown here is derived from an EMBL/GenBank/DDBJ whole genome shotgun (WGS) entry which is preliminary data.</text>
</comment>
<dbReference type="AlphaFoldDB" id="A0A3N0YFT9"/>
<dbReference type="GO" id="GO:0005543">
    <property type="term" value="F:phospholipid binding"/>
    <property type="evidence" value="ECO:0007669"/>
    <property type="project" value="TreeGrafter"/>
</dbReference>
<keyword evidence="3" id="KW-1133">Transmembrane helix</keyword>
<dbReference type="Pfam" id="PF00168">
    <property type="entry name" value="C2"/>
    <property type="match status" value="2"/>
</dbReference>
<accession>A0A3N0YFT9</accession>
<evidence type="ECO:0000256" key="2">
    <source>
        <dbReference type="SAM" id="MobiDB-lite"/>
    </source>
</evidence>
<feature type="region of interest" description="Disordered" evidence="2">
    <location>
        <begin position="325"/>
        <end position="392"/>
    </location>
</feature>
<feature type="region of interest" description="Disordered" evidence="2">
    <location>
        <begin position="794"/>
        <end position="813"/>
    </location>
</feature>
<dbReference type="PROSITE" id="PS50004">
    <property type="entry name" value="C2"/>
    <property type="match status" value="2"/>
</dbReference>
<feature type="compositionally biased region" description="Basic and acidic residues" evidence="2">
    <location>
        <begin position="794"/>
        <end position="804"/>
    </location>
</feature>
<name>A0A3N0YFT9_ANAGA</name>
<dbReference type="SUPFAM" id="SSF49562">
    <property type="entry name" value="C2 domain (Calcium/lipid-binding domain, CaLB)"/>
    <property type="match status" value="2"/>
</dbReference>
<gene>
    <name evidence="6" type="ORF">DPX16_10432</name>
</gene>
<dbReference type="PANTHER" id="PTHR46129">
    <property type="entry name" value="SYNAPTOTAGMIN 14, ISOFORM D"/>
    <property type="match status" value="1"/>
</dbReference>
<feature type="region of interest" description="Disordered" evidence="2">
    <location>
        <begin position="258"/>
        <end position="313"/>
    </location>
</feature>
<dbReference type="FunFam" id="2.60.40.150:FF:000062">
    <property type="entry name" value="synaptotagmin-14 isoform X1"/>
    <property type="match status" value="1"/>
</dbReference>
<evidence type="ECO:0000256" key="3">
    <source>
        <dbReference type="SAM" id="Phobius"/>
    </source>
</evidence>
<feature type="compositionally biased region" description="Polar residues" evidence="2">
    <location>
        <begin position="361"/>
        <end position="375"/>
    </location>
</feature>
<comment type="similarity">
    <text evidence="1">Belongs to the synaptotagmin family.</text>
</comment>
<evidence type="ECO:0000259" key="5">
    <source>
        <dbReference type="PROSITE" id="PS51053"/>
    </source>
</evidence>